<organism evidence="8 9">
    <name type="scientific">Gymnodinialimonas ceratoperidinii</name>
    <dbReference type="NCBI Taxonomy" id="2856823"/>
    <lineage>
        <taxon>Bacteria</taxon>
        <taxon>Pseudomonadati</taxon>
        <taxon>Pseudomonadota</taxon>
        <taxon>Alphaproteobacteria</taxon>
        <taxon>Rhodobacterales</taxon>
        <taxon>Paracoccaceae</taxon>
        <taxon>Gymnodinialimonas</taxon>
    </lineage>
</organism>
<feature type="transmembrane region" description="Helical" evidence="7">
    <location>
        <begin position="56"/>
        <end position="77"/>
    </location>
</feature>
<feature type="transmembrane region" description="Helical" evidence="7">
    <location>
        <begin position="25"/>
        <end position="44"/>
    </location>
</feature>
<keyword evidence="9" id="KW-1185">Reference proteome</keyword>
<dbReference type="KEGG" id="gce:KYE46_15995"/>
<dbReference type="PIRSF" id="PIRSF019239">
    <property type="entry name" value="MrpE"/>
    <property type="match status" value="1"/>
</dbReference>
<evidence type="ECO:0000256" key="5">
    <source>
        <dbReference type="ARBA" id="ARBA00022989"/>
    </source>
</evidence>
<dbReference type="RefSeq" id="WP_219002004.1">
    <property type="nucleotide sequence ID" value="NZ_CP079194.1"/>
</dbReference>
<protein>
    <submittedName>
        <fullName evidence="8">Na+/H+ antiporter subunit E</fullName>
    </submittedName>
</protein>
<evidence type="ECO:0000256" key="7">
    <source>
        <dbReference type="SAM" id="Phobius"/>
    </source>
</evidence>
<dbReference type="Proteomes" id="UP000825009">
    <property type="component" value="Chromosome"/>
</dbReference>
<comment type="subcellular location">
    <subcellularLocation>
        <location evidence="1">Cell membrane</location>
        <topology evidence="1">Multi-pass membrane protein</topology>
    </subcellularLocation>
</comment>
<evidence type="ECO:0000313" key="9">
    <source>
        <dbReference type="Proteomes" id="UP000825009"/>
    </source>
</evidence>
<keyword evidence="4 7" id="KW-0812">Transmembrane</keyword>
<dbReference type="GO" id="GO:0008324">
    <property type="term" value="F:monoatomic cation transmembrane transporter activity"/>
    <property type="evidence" value="ECO:0007669"/>
    <property type="project" value="InterPro"/>
</dbReference>
<evidence type="ECO:0000256" key="6">
    <source>
        <dbReference type="ARBA" id="ARBA00023136"/>
    </source>
</evidence>
<dbReference type="AlphaFoldDB" id="A0A8F6TX99"/>
<evidence type="ECO:0000256" key="1">
    <source>
        <dbReference type="ARBA" id="ARBA00004651"/>
    </source>
</evidence>
<keyword evidence="5 7" id="KW-1133">Transmembrane helix</keyword>
<dbReference type="PANTHER" id="PTHR34584:SF1">
    <property type="entry name" value="NA(+)_H(+) ANTIPORTER SUBUNIT E1"/>
    <property type="match status" value="1"/>
</dbReference>
<dbReference type="PANTHER" id="PTHR34584">
    <property type="entry name" value="NA(+)/H(+) ANTIPORTER SUBUNIT E1"/>
    <property type="match status" value="1"/>
</dbReference>
<comment type="similarity">
    <text evidence="2">Belongs to the CPA3 antiporters (TC 2.A.63) subunit E family.</text>
</comment>
<name>A0A8F6TX99_9RHOB</name>
<dbReference type="GO" id="GO:0005886">
    <property type="term" value="C:plasma membrane"/>
    <property type="evidence" value="ECO:0007669"/>
    <property type="project" value="UniProtKB-SubCell"/>
</dbReference>
<dbReference type="InterPro" id="IPR002758">
    <property type="entry name" value="Cation_antiport_E"/>
</dbReference>
<evidence type="ECO:0000313" key="8">
    <source>
        <dbReference type="EMBL" id="QXT39406.1"/>
    </source>
</evidence>
<dbReference type="EMBL" id="CP079194">
    <property type="protein sequence ID" value="QXT39406.1"/>
    <property type="molecule type" value="Genomic_DNA"/>
</dbReference>
<sequence>MNVFAINVALAAAWAALTGDFSLINLLIGFAIGSAALFATRPLYPGTERYFTRATSILKLILFFLWELLVGALSVVWDVLTPQHKSRPGIISVPLEDHSEMALLVLTNYISLTPGTLSLDVSEDCRTLYIHAMFGDDPDAIRASIKNGVEKRVREAME</sequence>
<evidence type="ECO:0000256" key="4">
    <source>
        <dbReference type="ARBA" id="ARBA00022692"/>
    </source>
</evidence>
<dbReference type="Pfam" id="PF01899">
    <property type="entry name" value="MNHE"/>
    <property type="match status" value="1"/>
</dbReference>
<gene>
    <name evidence="8" type="ORF">KYE46_15995</name>
</gene>
<accession>A0A8F6TX99</accession>
<proteinExistence type="inferred from homology"/>
<evidence type="ECO:0000256" key="3">
    <source>
        <dbReference type="ARBA" id="ARBA00022475"/>
    </source>
</evidence>
<reference evidence="8 9" key="1">
    <citation type="submission" date="2021-07" db="EMBL/GenBank/DDBJ databases">
        <title>A novel Jannaschia species isolated from marine dinoflagellate Ceratoperidinium margalefii.</title>
        <authorList>
            <person name="Jiang Y."/>
            <person name="Li Z."/>
        </authorList>
    </citation>
    <scope>NUCLEOTIDE SEQUENCE [LARGE SCALE GENOMIC DNA]</scope>
    <source>
        <strain evidence="8 9">J12C1-MA-4</strain>
    </source>
</reference>
<keyword evidence="3" id="KW-1003">Cell membrane</keyword>
<evidence type="ECO:0000256" key="2">
    <source>
        <dbReference type="ARBA" id="ARBA00006228"/>
    </source>
</evidence>
<keyword evidence="6 7" id="KW-0472">Membrane</keyword>